<evidence type="ECO:0000313" key="2">
    <source>
        <dbReference type="Proteomes" id="UP000000292"/>
    </source>
</evidence>
<dbReference type="PATRIC" id="fig|1048834.4.peg.1523"/>
<accession>F8IK20</accession>
<proteinExistence type="predicted"/>
<evidence type="ECO:0000313" key="1">
    <source>
        <dbReference type="EMBL" id="AEJ43532.1"/>
    </source>
</evidence>
<dbReference type="HOGENOM" id="CLU_2986302_0_0_9"/>
<name>F8IK20_ALIAT</name>
<dbReference type="EMBL" id="CP002902">
    <property type="protein sequence ID" value="AEJ43532.1"/>
    <property type="molecule type" value="Genomic_DNA"/>
</dbReference>
<reference evidence="2" key="2">
    <citation type="submission" date="2011-06" db="EMBL/GenBank/DDBJ databases">
        <title>The complete genome sequence of Alicyclobacillus acidocaldarius sp. Tc-4-1.</title>
        <authorList>
            <person name="Chen Y."/>
            <person name="He Y."/>
            <person name="Dong Z."/>
            <person name="Hu S."/>
        </authorList>
    </citation>
    <scope>NUCLEOTIDE SEQUENCE [LARGE SCALE GENOMIC DNA]</scope>
    <source>
        <strain evidence="2">Tc-4-1</strain>
    </source>
</reference>
<dbReference type="KEGG" id="aad:TC41_1602"/>
<reference evidence="1 2" key="1">
    <citation type="journal article" date="2011" name="J. Bacteriol.">
        <title>Complete Genome Sequence of Alicyclobacillus acidocaldarius Strain Tc-4-1.</title>
        <authorList>
            <person name="Chen Y."/>
            <person name="He Y."/>
            <person name="Zhang B."/>
            <person name="Yang J."/>
            <person name="Li W."/>
            <person name="Dong Z."/>
            <person name="Hu S."/>
        </authorList>
    </citation>
    <scope>NUCLEOTIDE SEQUENCE [LARGE SCALE GENOMIC DNA]</scope>
    <source>
        <strain evidence="1 2">Tc-4-1</strain>
    </source>
</reference>
<sequence>MRILHQLHDLLDYGFNALVRGIDPHRVLGHAKRSDGPFGILAIPLDYVLTISSSDTS</sequence>
<protein>
    <submittedName>
        <fullName evidence="1">Uncharacterized protein</fullName>
    </submittedName>
</protein>
<dbReference type="Proteomes" id="UP000000292">
    <property type="component" value="Chromosome"/>
</dbReference>
<gene>
    <name evidence="1" type="ordered locus">TC41_1602</name>
</gene>
<dbReference type="AlphaFoldDB" id="F8IK20"/>
<organism evidence="1 2">
    <name type="scientific">Alicyclobacillus acidocaldarius (strain Tc-4-1)</name>
    <name type="common">Bacillus acidocaldarius</name>
    <dbReference type="NCBI Taxonomy" id="1048834"/>
    <lineage>
        <taxon>Bacteria</taxon>
        <taxon>Bacillati</taxon>
        <taxon>Bacillota</taxon>
        <taxon>Bacilli</taxon>
        <taxon>Bacillales</taxon>
        <taxon>Alicyclobacillaceae</taxon>
        <taxon>Alicyclobacillus</taxon>
    </lineage>
</organism>